<proteinExistence type="predicted"/>
<protein>
    <submittedName>
        <fullName evidence="2">Uncharacterized protein</fullName>
    </submittedName>
</protein>
<dbReference type="OrthoDB" id="2448440at2759"/>
<evidence type="ECO:0000313" key="3">
    <source>
        <dbReference type="Proteomes" id="UP000823405"/>
    </source>
</evidence>
<dbReference type="Proteomes" id="UP000823405">
    <property type="component" value="Unassembled WGS sequence"/>
</dbReference>
<sequence>MRVRLDGSSSTETVVRDDGGGKRGGDGDESQSSSSVESVESFNLETYRPPTTKVRRTPVQILEEMVGDSDTGAVSSSIPSVTSSAALAAGLEDIEGYLEEDLRGLSKLSY</sequence>
<dbReference type="AlphaFoldDB" id="A0A9P6R7Y7"/>
<keyword evidence="3" id="KW-1185">Reference proteome</keyword>
<evidence type="ECO:0000256" key="1">
    <source>
        <dbReference type="SAM" id="MobiDB-lite"/>
    </source>
</evidence>
<gene>
    <name evidence="2" type="ORF">BGZ97_010514</name>
</gene>
<feature type="compositionally biased region" description="Low complexity" evidence="1">
    <location>
        <begin position="30"/>
        <end position="41"/>
    </location>
</feature>
<organism evidence="2 3">
    <name type="scientific">Linnemannia gamsii</name>
    <dbReference type="NCBI Taxonomy" id="64522"/>
    <lineage>
        <taxon>Eukaryota</taxon>
        <taxon>Fungi</taxon>
        <taxon>Fungi incertae sedis</taxon>
        <taxon>Mucoromycota</taxon>
        <taxon>Mortierellomycotina</taxon>
        <taxon>Mortierellomycetes</taxon>
        <taxon>Mortierellales</taxon>
        <taxon>Mortierellaceae</taxon>
        <taxon>Linnemannia</taxon>
    </lineage>
</organism>
<accession>A0A9P6R7Y7</accession>
<evidence type="ECO:0000313" key="2">
    <source>
        <dbReference type="EMBL" id="KAG0313122.1"/>
    </source>
</evidence>
<name>A0A9P6R7Y7_9FUNG</name>
<feature type="compositionally biased region" description="Basic and acidic residues" evidence="1">
    <location>
        <begin position="14"/>
        <end position="26"/>
    </location>
</feature>
<reference evidence="2" key="1">
    <citation type="journal article" date="2020" name="Fungal Divers.">
        <title>Resolving the Mortierellaceae phylogeny through synthesis of multi-gene phylogenetics and phylogenomics.</title>
        <authorList>
            <person name="Vandepol N."/>
            <person name="Liber J."/>
            <person name="Desiro A."/>
            <person name="Na H."/>
            <person name="Kennedy M."/>
            <person name="Barry K."/>
            <person name="Grigoriev I.V."/>
            <person name="Miller A.N."/>
            <person name="O'Donnell K."/>
            <person name="Stajich J.E."/>
            <person name="Bonito G."/>
        </authorList>
    </citation>
    <scope>NUCLEOTIDE SEQUENCE</scope>
    <source>
        <strain evidence="2">NVP60</strain>
    </source>
</reference>
<comment type="caution">
    <text evidence="2">The sequence shown here is derived from an EMBL/GenBank/DDBJ whole genome shotgun (WGS) entry which is preliminary data.</text>
</comment>
<feature type="region of interest" description="Disordered" evidence="1">
    <location>
        <begin position="1"/>
        <end position="51"/>
    </location>
</feature>
<dbReference type="EMBL" id="JAAAIN010000546">
    <property type="protein sequence ID" value="KAG0313122.1"/>
    <property type="molecule type" value="Genomic_DNA"/>
</dbReference>